<dbReference type="AlphaFoldDB" id="A0A6A5ZRJ9"/>
<dbReference type="OrthoDB" id="62952at2759"/>
<feature type="region of interest" description="Disordered" evidence="1">
    <location>
        <begin position="1"/>
        <end position="26"/>
    </location>
</feature>
<protein>
    <recommendedName>
        <fullName evidence="4">F-box domain-containing protein</fullName>
    </recommendedName>
</protein>
<proteinExistence type="predicted"/>
<dbReference type="PANTHER" id="PTHR42085">
    <property type="entry name" value="F-BOX DOMAIN-CONTAINING PROTEIN"/>
    <property type="match status" value="1"/>
</dbReference>
<accession>A0A6A5ZRJ9</accession>
<evidence type="ECO:0000313" key="3">
    <source>
        <dbReference type="Proteomes" id="UP000799770"/>
    </source>
</evidence>
<sequence>MPINWDRDESNYKTPSAANRPVESPKSLKDVMDQLNAISLEDSDTQTRKETRTVDVGMAKLHAVLNKSKLSGKVYLKTAELRADDARQSIVKAWEIVKQAREAAAHAENNKKQDVNIFPFLALPTELRLLIYQELLVSDNRLLLARRGPRKVAKEAQRGLHTSIMRTCKKCADEGAIVLYGNNLFDFEEIRHRPFFSRTVSSLIGPKNASLIRFVIAEYPASYEELSRGPGEGSEERPKHWDEKPRYHALSLEYMTEFFQNFSVDLDQLRLLAISIVPFGHDDASMKVLRAQAPGLGDSQEAKEMWVQSKNEVLLDLIDGICAREERMKRTNFANIMTKLPFEWTPSFDGRHWIEYERRDPIERKGKGRAESLHTVPSTVFDDEKEDTDTVQESLPVELFWSYGGLVKGSET</sequence>
<gene>
    <name evidence="2" type="ORF">BDV96DRAFT_280526</name>
</gene>
<dbReference type="InterPro" id="IPR038883">
    <property type="entry name" value="AN11006-like"/>
</dbReference>
<name>A0A6A5ZRJ9_9PLEO</name>
<feature type="compositionally biased region" description="Basic and acidic residues" evidence="1">
    <location>
        <begin position="1"/>
        <end position="11"/>
    </location>
</feature>
<evidence type="ECO:0008006" key="4">
    <source>
        <dbReference type="Google" id="ProtNLM"/>
    </source>
</evidence>
<evidence type="ECO:0000256" key="1">
    <source>
        <dbReference type="SAM" id="MobiDB-lite"/>
    </source>
</evidence>
<reference evidence="2" key="1">
    <citation type="journal article" date="2020" name="Stud. Mycol.">
        <title>101 Dothideomycetes genomes: a test case for predicting lifestyles and emergence of pathogens.</title>
        <authorList>
            <person name="Haridas S."/>
            <person name="Albert R."/>
            <person name="Binder M."/>
            <person name="Bloem J."/>
            <person name="Labutti K."/>
            <person name="Salamov A."/>
            <person name="Andreopoulos B."/>
            <person name="Baker S."/>
            <person name="Barry K."/>
            <person name="Bills G."/>
            <person name="Bluhm B."/>
            <person name="Cannon C."/>
            <person name="Castanera R."/>
            <person name="Culley D."/>
            <person name="Daum C."/>
            <person name="Ezra D."/>
            <person name="Gonzalez J."/>
            <person name="Henrissat B."/>
            <person name="Kuo A."/>
            <person name="Liang C."/>
            <person name="Lipzen A."/>
            <person name="Lutzoni F."/>
            <person name="Magnuson J."/>
            <person name="Mondo S."/>
            <person name="Nolan M."/>
            <person name="Ohm R."/>
            <person name="Pangilinan J."/>
            <person name="Park H.-J."/>
            <person name="Ramirez L."/>
            <person name="Alfaro M."/>
            <person name="Sun H."/>
            <person name="Tritt A."/>
            <person name="Yoshinaga Y."/>
            <person name="Zwiers L.-H."/>
            <person name="Turgeon B."/>
            <person name="Goodwin S."/>
            <person name="Spatafora J."/>
            <person name="Crous P."/>
            <person name="Grigoriev I."/>
        </authorList>
    </citation>
    <scope>NUCLEOTIDE SEQUENCE</scope>
    <source>
        <strain evidence="2">CBS 627.86</strain>
    </source>
</reference>
<dbReference type="Proteomes" id="UP000799770">
    <property type="component" value="Unassembled WGS sequence"/>
</dbReference>
<organism evidence="2 3">
    <name type="scientific">Lophiotrema nucula</name>
    <dbReference type="NCBI Taxonomy" id="690887"/>
    <lineage>
        <taxon>Eukaryota</taxon>
        <taxon>Fungi</taxon>
        <taxon>Dikarya</taxon>
        <taxon>Ascomycota</taxon>
        <taxon>Pezizomycotina</taxon>
        <taxon>Dothideomycetes</taxon>
        <taxon>Pleosporomycetidae</taxon>
        <taxon>Pleosporales</taxon>
        <taxon>Lophiotremataceae</taxon>
        <taxon>Lophiotrema</taxon>
    </lineage>
</organism>
<dbReference type="PANTHER" id="PTHR42085:SF1">
    <property type="entry name" value="F-BOX DOMAIN-CONTAINING PROTEIN"/>
    <property type="match status" value="1"/>
</dbReference>
<keyword evidence="3" id="KW-1185">Reference proteome</keyword>
<dbReference type="EMBL" id="ML977313">
    <property type="protein sequence ID" value="KAF2120888.1"/>
    <property type="molecule type" value="Genomic_DNA"/>
</dbReference>
<evidence type="ECO:0000313" key="2">
    <source>
        <dbReference type="EMBL" id="KAF2120888.1"/>
    </source>
</evidence>